<evidence type="ECO:0000313" key="8">
    <source>
        <dbReference type="Proteomes" id="UP000799766"/>
    </source>
</evidence>
<accession>A0A6A6NZD2</accession>
<dbReference type="GO" id="GO:0051698">
    <property type="term" value="F:saccharopine oxidase activity"/>
    <property type="evidence" value="ECO:0007669"/>
    <property type="project" value="TreeGrafter"/>
</dbReference>
<name>A0A6A6NZD2_9PEZI</name>
<dbReference type="Pfam" id="PF01266">
    <property type="entry name" value="DAO"/>
    <property type="match status" value="1"/>
</dbReference>
<reference evidence="7" key="1">
    <citation type="journal article" date="2020" name="Stud. Mycol.">
        <title>101 Dothideomycetes genomes: a test case for predicting lifestyles and emergence of pathogens.</title>
        <authorList>
            <person name="Haridas S."/>
            <person name="Albert R."/>
            <person name="Binder M."/>
            <person name="Bloem J."/>
            <person name="Labutti K."/>
            <person name="Salamov A."/>
            <person name="Andreopoulos B."/>
            <person name="Baker S."/>
            <person name="Barry K."/>
            <person name="Bills G."/>
            <person name="Bluhm B."/>
            <person name="Cannon C."/>
            <person name="Castanera R."/>
            <person name="Culley D."/>
            <person name="Daum C."/>
            <person name="Ezra D."/>
            <person name="Gonzalez J."/>
            <person name="Henrissat B."/>
            <person name="Kuo A."/>
            <person name="Liang C."/>
            <person name="Lipzen A."/>
            <person name="Lutzoni F."/>
            <person name="Magnuson J."/>
            <person name="Mondo S."/>
            <person name="Nolan M."/>
            <person name="Ohm R."/>
            <person name="Pangilinan J."/>
            <person name="Park H.-J."/>
            <person name="Ramirez L."/>
            <person name="Alfaro M."/>
            <person name="Sun H."/>
            <person name="Tritt A."/>
            <person name="Yoshinaga Y."/>
            <person name="Zwiers L.-H."/>
            <person name="Turgeon B."/>
            <person name="Goodwin S."/>
            <person name="Spatafora J."/>
            <person name="Crous P."/>
            <person name="Grigoriev I."/>
        </authorList>
    </citation>
    <scope>NUCLEOTIDE SEQUENCE</scope>
    <source>
        <strain evidence="7">ATCC 16933</strain>
    </source>
</reference>
<dbReference type="GO" id="GO:0008115">
    <property type="term" value="F:sarcosine oxidase activity"/>
    <property type="evidence" value="ECO:0007669"/>
    <property type="project" value="TreeGrafter"/>
</dbReference>
<dbReference type="Gene3D" id="3.50.50.60">
    <property type="entry name" value="FAD/NAD(P)-binding domain"/>
    <property type="match status" value="1"/>
</dbReference>
<organism evidence="7 8">
    <name type="scientific">Lineolata rhizophorae</name>
    <dbReference type="NCBI Taxonomy" id="578093"/>
    <lineage>
        <taxon>Eukaryota</taxon>
        <taxon>Fungi</taxon>
        <taxon>Dikarya</taxon>
        <taxon>Ascomycota</taxon>
        <taxon>Pezizomycotina</taxon>
        <taxon>Dothideomycetes</taxon>
        <taxon>Dothideomycetes incertae sedis</taxon>
        <taxon>Lineolatales</taxon>
        <taxon>Lineolataceae</taxon>
        <taxon>Lineolata</taxon>
    </lineage>
</organism>
<sequence>MPEPGSVLIVGAGTFGASTAYHLSLTHPSPSQIMLLDRTPLPPRPAASTDINKIVREDYSSAFYMALAVEAMQAWLTMSCLRNEVGERLFKRTGWVAVSKKGSDVARRIRENFGKRGVTNAEDVDLEQEIRERWSMVFGESDLSAMESAYFNPNPGIADAGVALEKMAREAMDRGVRFAVGDAVELVLEDGKAIGVRTLDGIVHKAEKIILATGAWTSALMASTEDKLDLPDSLRVESQVVAAGVCVVHYKLEDVEYEELKNMPVVIFGESGDLQPPPARSRLLKFTNAVSFTNTVTTASGRKISAPPTRDQGIVGEKLKKETIETHVRKVMPRFADRKVEYWRLCWDSIAPKQDHVICRHPDERLSNVYFAIGGSFHSYKFLPVIGKYVSNVVQGVSNGEERHKAWSWKMGNGGGRGAHEKAIPRRELCQVECE</sequence>
<comment type="similarity">
    <text evidence="2">Belongs to the MSOX/MTOX family.</text>
</comment>
<evidence type="ECO:0000256" key="2">
    <source>
        <dbReference type="ARBA" id="ARBA00010989"/>
    </source>
</evidence>
<comment type="cofactor">
    <cofactor evidence="1">
        <name>FAD</name>
        <dbReference type="ChEBI" id="CHEBI:57692"/>
    </cofactor>
</comment>
<evidence type="ECO:0000256" key="3">
    <source>
        <dbReference type="ARBA" id="ARBA00022630"/>
    </source>
</evidence>
<keyword evidence="3" id="KW-0285">Flavoprotein</keyword>
<dbReference type="Gene3D" id="3.30.9.10">
    <property type="entry name" value="D-Amino Acid Oxidase, subunit A, domain 2"/>
    <property type="match status" value="1"/>
</dbReference>
<proteinExistence type="inferred from homology"/>
<protein>
    <submittedName>
        <fullName evidence="7">FAD dependent oxidoreductase</fullName>
    </submittedName>
</protein>
<evidence type="ECO:0000256" key="1">
    <source>
        <dbReference type="ARBA" id="ARBA00001974"/>
    </source>
</evidence>
<evidence type="ECO:0000313" key="7">
    <source>
        <dbReference type="EMBL" id="KAF2457111.1"/>
    </source>
</evidence>
<dbReference type="EMBL" id="MU001681">
    <property type="protein sequence ID" value="KAF2457111.1"/>
    <property type="molecule type" value="Genomic_DNA"/>
</dbReference>
<gene>
    <name evidence="7" type="ORF">BDY21DRAFT_344960</name>
</gene>
<dbReference type="InterPro" id="IPR006076">
    <property type="entry name" value="FAD-dep_OxRdtase"/>
</dbReference>
<evidence type="ECO:0000256" key="5">
    <source>
        <dbReference type="ARBA" id="ARBA00023002"/>
    </source>
</evidence>
<dbReference type="GO" id="GO:0050660">
    <property type="term" value="F:flavin adenine dinucleotide binding"/>
    <property type="evidence" value="ECO:0007669"/>
    <property type="project" value="InterPro"/>
</dbReference>
<keyword evidence="5" id="KW-0560">Oxidoreductase</keyword>
<dbReference type="PANTHER" id="PTHR10961:SF37">
    <property type="entry name" value="FAD DEPENDENT OXIDOREDUCTASE DOMAIN-CONTAINING PROTEIN"/>
    <property type="match status" value="1"/>
</dbReference>
<keyword evidence="8" id="KW-1185">Reference proteome</keyword>
<dbReference type="OrthoDB" id="2219495at2759"/>
<feature type="domain" description="FAD dependent oxidoreductase" evidence="6">
    <location>
        <begin position="7"/>
        <end position="391"/>
    </location>
</feature>
<dbReference type="Proteomes" id="UP000799766">
    <property type="component" value="Unassembled WGS sequence"/>
</dbReference>
<evidence type="ECO:0000259" key="6">
    <source>
        <dbReference type="Pfam" id="PF01266"/>
    </source>
</evidence>
<dbReference type="AlphaFoldDB" id="A0A6A6NZD2"/>
<dbReference type="SUPFAM" id="SSF51905">
    <property type="entry name" value="FAD/NAD(P)-binding domain"/>
    <property type="match status" value="1"/>
</dbReference>
<evidence type="ECO:0000256" key="4">
    <source>
        <dbReference type="ARBA" id="ARBA00022827"/>
    </source>
</evidence>
<dbReference type="InterPro" id="IPR045170">
    <property type="entry name" value="MTOX"/>
</dbReference>
<keyword evidence="4" id="KW-0274">FAD</keyword>
<dbReference type="PANTHER" id="PTHR10961">
    <property type="entry name" value="PEROXISOMAL SARCOSINE OXIDASE"/>
    <property type="match status" value="1"/>
</dbReference>
<dbReference type="InterPro" id="IPR036188">
    <property type="entry name" value="FAD/NAD-bd_sf"/>
</dbReference>